<gene>
    <name evidence="1" type="ORF">BMF94_2652</name>
</gene>
<dbReference type="GO" id="GO:0005778">
    <property type="term" value="C:peroxisomal membrane"/>
    <property type="evidence" value="ECO:0007669"/>
    <property type="project" value="TreeGrafter"/>
</dbReference>
<dbReference type="InterPro" id="IPR027417">
    <property type="entry name" value="P-loop_NTPase"/>
</dbReference>
<sequence>MAQNSWAAQLDRLVTNPAYHDVLAILKGARNGLVYGVRVRAPHALIMTLIFHSHKSWQQRLLYVYRATKQHSLNLARFVTIYKTMLLVQKSLAGGKQRQFDTFFAGLVGGWAVFGERNAVNEQIVLYVVSRIVTSLLPRATPPMSAGSGASRVSATAPDGFPHPPGYPYPKSRAPHPKVFELYSAVAWGIVMYLFREKRDRLHGGMVSSMQYLYLDSEVWTGLKTLLWPNSLAAMYASRKKVAAGNDDSAAGGSGNALAEVTLPKPDLRDLAVLHPETVSKAAIGTPRAYPDDVLQAFKAYTLPRSLQKLHALTPRPATVVREATVAAARTLDDARKGSSRDSRYMLSGKEGSGKTALLVQAASYAHSNGWVVLYIPSATSSVDSSSAFTYSTDRALFEQPNLAADFLRRFSAANKAAFKAIKTSKARKVGEKQVAAGKSLEELAKAGAGDEKLTTSVFEAVMEELEQQKEQVVLPPRPVLLAIDHVQSLFSLTGYTDPSYQRLHPYHLVIPRMLLDYAAGQRSFAQGAVMLSPSSRYLSSSKPLADFLATGGQNSRTDPLPSVYDRADVPEYSTYATVLSSGIKTFPVPERLSRKEAIGVVDLVKGWRGTREAVDDASFLERLVATDGNPRLFMRALTKNVAV</sequence>
<dbReference type="EMBL" id="PJQD01000026">
    <property type="protein sequence ID" value="POY74214.1"/>
    <property type="molecule type" value="Genomic_DNA"/>
</dbReference>
<dbReference type="STRING" id="741276.A0A2S5BBR5"/>
<protein>
    <recommendedName>
        <fullName evidence="3">Peroxisomal protein</fullName>
    </recommendedName>
</protein>
<accession>A0A2S5BBR5</accession>
<dbReference type="SUPFAM" id="SSF52540">
    <property type="entry name" value="P-loop containing nucleoside triphosphate hydrolases"/>
    <property type="match status" value="1"/>
</dbReference>
<dbReference type="PANTHER" id="PTHR15460">
    <property type="entry name" value="PEROXISOMAL MEMBRANE PROTEIN 4"/>
    <property type="match status" value="1"/>
</dbReference>
<keyword evidence="2" id="KW-1185">Reference proteome</keyword>
<organism evidence="1 2">
    <name type="scientific">Rhodotorula taiwanensis</name>
    <dbReference type="NCBI Taxonomy" id="741276"/>
    <lineage>
        <taxon>Eukaryota</taxon>
        <taxon>Fungi</taxon>
        <taxon>Dikarya</taxon>
        <taxon>Basidiomycota</taxon>
        <taxon>Pucciniomycotina</taxon>
        <taxon>Microbotryomycetes</taxon>
        <taxon>Sporidiobolales</taxon>
        <taxon>Sporidiobolaceae</taxon>
        <taxon>Rhodotorula</taxon>
    </lineage>
</organism>
<dbReference type="Proteomes" id="UP000237144">
    <property type="component" value="Unassembled WGS sequence"/>
</dbReference>
<evidence type="ECO:0008006" key="3">
    <source>
        <dbReference type="Google" id="ProtNLM"/>
    </source>
</evidence>
<dbReference type="AlphaFoldDB" id="A0A2S5BBR5"/>
<dbReference type="Gene3D" id="3.40.50.300">
    <property type="entry name" value="P-loop containing nucleotide triphosphate hydrolases"/>
    <property type="match status" value="1"/>
</dbReference>
<dbReference type="PANTHER" id="PTHR15460:SF3">
    <property type="entry name" value="PEROXISOMAL MEMBRANE PROTEIN 4"/>
    <property type="match status" value="1"/>
</dbReference>
<dbReference type="OrthoDB" id="39659at2759"/>
<evidence type="ECO:0000313" key="1">
    <source>
        <dbReference type="EMBL" id="POY74214.1"/>
    </source>
</evidence>
<name>A0A2S5BBR5_9BASI</name>
<comment type="caution">
    <text evidence="1">The sequence shown here is derived from an EMBL/GenBank/DDBJ whole genome shotgun (WGS) entry which is preliminary data.</text>
</comment>
<evidence type="ECO:0000313" key="2">
    <source>
        <dbReference type="Proteomes" id="UP000237144"/>
    </source>
</evidence>
<dbReference type="InterPro" id="IPR019531">
    <property type="entry name" value="Pmp4"/>
</dbReference>
<dbReference type="Pfam" id="PF10236">
    <property type="entry name" value="DAP3"/>
    <property type="match status" value="1"/>
</dbReference>
<reference evidence="1 2" key="1">
    <citation type="journal article" date="2018" name="Front. Microbiol.">
        <title>Prospects for Fungal Bioremediation of Acidic Radioactive Waste Sites: Characterization and Genome Sequence of Rhodotorula taiwanensis MD1149.</title>
        <authorList>
            <person name="Tkavc R."/>
            <person name="Matrosova V.Y."/>
            <person name="Grichenko O.E."/>
            <person name="Gostincar C."/>
            <person name="Volpe R.P."/>
            <person name="Klimenkova P."/>
            <person name="Gaidamakova E.K."/>
            <person name="Zhou C.E."/>
            <person name="Stewart B.J."/>
            <person name="Lyman M.G."/>
            <person name="Malfatti S.A."/>
            <person name="Rubinfeld B."/>
            <person name="Courtot M."/>
            <person name="Singh J."/>
            <person name="Dalgard C.L."/>
            <person name="Hamilton T."/>
            <person name="Frey K.G."/>
            <person name="Gunde-Cimerman N."/>
            <person name="Dugan L."/>
            <person name="Daly M.J."/>
        </authorList>
    </citation>
    <scope>NUCLEOTIDE SEQUENCE [LARGE SCALE GENOMIC DNA]</scope>
    <source>
        <strain evidence="1 2">MD1149</strain>
    </source>
</reference>
<proteinExistence type="predicted"/>
<dbReference type="InterPro" id="IPR019368">
    <property type="entry name" value="Ribosomal_mS29"/>
</dbReference>
<dbReference type="Pfam" id="PF02466">
    <property type="entry name" value="Tim17"/>
    <property type="match status" value="1"/>
</dbReference>